<evidence type="ECO:0000313" key="11">
    <source>
        <dbReference type="Proteomes" id="UP001217754"/>
    </source>
</evidence>
<dbReference type="SMART" id="SM00487">
    <property type="entry name" value="DEXDc"/>
    <property type="match status" value="1"/>
</dbReference>
<dbReference type="InterPro" id="IPR000629">
    <property type="entry name" value="RNA-helicase_DEAD-box_CS"/>
</dbReference>
<dbReference type="GO" id="GO:0005524">
    <property type="term" value="F:ATP binding"/>
    <property type="evidence" value="ECO:0007669"/>
    <property type="project" value="UniProtKB-KW"/>
</dbReference>
<feature type="compositionally biased region" description="Basic and acidic residues" evidence="7">
    <location>
        <begin position="73"/>
        <end position="92"/>
    </location>
</feature>
<organism evidence="10 11">
    <name type="scientific">Malassezia japonica</name>
    <dbReference type="NCBI Taxonomy" id="223818"/>
    <lineage>
        <taxon>Eukaryota</taxon>
        <taxon>Fungi</taxon>
        <taxon>Dikarya</taxon>
        <taxon>Basidiomycota</taxon>
        <taxon>Ustilaginomycotina</taxon>
        <taxon>Malasseziomycetes</taxon>
        <taxon>Malasseziales</taxon>
        <taxon>Malasseziaceae</taxon>
        <taxon>Malassezia</taxon>
    </lineage>
</organism>
<feature type="compositionally biased region" description="Low complexity" evidence="7">
    <location>
        <begin position="60"/>
        <end position="71"/>
    </location>
</feature>
<evidence type="ECO:0000256" key="4">
    <source>
        <dbReference type="ARBA" id="ARBA00022806"/>
    </source>
</evidence>
<dbReference type="SUPFAM" id="SSF52540">
    <property type="entry name" value="P-loop containing nucleoside triphosphate hydrolases"/>
    <property type="match status" value="1"/>
</dbReference>
<dbReference type="Proteomes" id="UP001217754">
    <property type="component" value="Chromosome 7"/>
</dbReference>
<dbReference type="CDD" id="cd17945">
    <property type="entry name" value="DEADc_DDX23"/>
    <property type="match status" value="1"/>
</dbReference>
<evidence type="ECO:0000256" key="5">
    <source>
        <dbReference type="ARBA" id="ARBA00022840"/>
    </source>
</evidence>
<dbReference type="EMBL" id="CP119964">
    <property type="protein sequence ID" value="WFD40754.1"/>
    <property type="molecule type" value="Genomic_DNA"/>
</dbReference>
<keyword evidence="11" id="KW-1185">Reference proteome</keyword>
<feature type="domain" description="Helicase ATP-binding" evidence="8">
    <location>
        <begin position="237"/>
        <end position="464"/>
    </location>
</feature>
<dbReference type="InterPro" id="IPR011545">
    <property type="entry name" value="DEAD/DEAH_box_helicase_dom"/>
</dbReference>
<dbReference type="Pfam" id="PF00271">
    <property type="entry name" value="Helicase_C"/>
    <property type="match status" value="1"/>
</dbReference>
<dbReference type="PROSITE" id="PS00039">
    <property type="entry name" value="DEAD_ATP_HELICASE"/>
    <property type="match status" value="1"/>
</dbReference>
<dbReference type="SMART" id="SM00490">
    <property type="entry name" value="HELICc"/>
    <property type="match status" value="1"/>
</dbReference>
<dbReference type="GO" id="GO:0016787">
    <property type="term" value="F:hydrolase activity"/>
    <property type="evidence" value="ECO:0007669"/>
    <property type="project" value="UniProtKB-KW"/>
</dbReference>
<dbReference type="EC" id="3.6.4.13" evidence="1"/>
<name>A0AAF0JC49_9BASI</name>
<dbReference type="GO" id="GO:0003676">
    <property type="term" value="F:nucleic acid binding"/>
    <property type="evidence" value="ECO:0007669"/>
    <property type="project" value="InterPro"/>
</dbReference>
<comment type="similarity">
    <text evidence="6">Belongs to the DEAD box helicase family.</text>
</comment>
<feature type="region of interest" description="Disordered" evidence="7">
    <location>
        <begin position="158"/>
        <end position="179"/>
    </location>
</feature>
<dbReference type="Pfam" id="PF00270">
    <property type="entry name" value="DEAD"/>
    <property type="match status" value="1"/>
</dbReference>
<keyword evidence="2 6" id="KW-0547">Nucleotide-binding</keyword>
<accession>A0AAF0JC49</accession>
<dbReference type="Gene3D" id="3.40.50.300">
    <property type="entry name" value="P-loop containing nucleotide triphosphate hydrolases"/>
    <property type="match status" value="2"/>
</dbReference>
<proteinExistence type="inferred from homology"/>
<dbReference type="InterPro" id="IPR027417">
    <property type="entry name" value="P-loop_NTPase"/>
</dbReference>
<keyword evidence="3 6" id="KW-0378">Hydrolase</keyword>
<evidence type="ECO:0000256" key="1">
    <source>
        <dbReference type="ARBA" id="ARBA00012552"/>
    </source>
</evidence>
<dbReference type="AlphaFoldDB" id="A0AAF0JC49"/>
<feature type="region of interest" description="Disordered" evidence="7">
    <location>
        <begin position="12"/>
        <end position="136"/>
    </location>
</feature>
<evidence type="ECO:0000256" key="2">
    <source>
        <dbReference type="ARBA" id="ARBA00022741"/>
    </source>
</evidence>
<reference evidence="10" key="1">
    <citation type="submission" date="2023-03" db="EMBL/GenBank/DDBJ databases">
        <title>Mating type loci evolution in Malassezia.</title>
        <authorList>
            <person name="Coelho M.A."/>
        </authorList>
    </citation>
    <scope>NUCLEOTIDE SEQUENCE</scope>
    <source>
        <strain evidence="10">CBS 9431</strain>
    </source>
</reference>
<evidence type="ECO:0000259" key="9">
    <source>
        <dbReference type="SMART" id="SM00490"/>
    </source>
</evidence>
<keyword evidence="4 6" id="KW-0347">Helicase</keyword>
<dbReference type="GeneID" id="85227394"/>
<dbReference type="GO" id="GO:0003724">
    <property type="term" value="F:RNA helicase activity"/>
    <property type="evidence" value="ECO:0007669"/>
    <property type="project" value="UniProtKB-EC"/>
</dbReference>
<feature type="region of interest" description="Disordered" evidence="7">
    <location>
        <begin position="607"/>
        <end position="631"/>
    </location>
</feature>
<dbReference type="InterPro" id="IPR014001">
    <property type="entry name" value="Helicase_ATP-bd"/>
</dbReference>
<dbReference type="CDD" id="cd18787">
    <property type="entry name" value="SF2_C_DEAD"/>
    <property type="match status" value="1"/>
</dbReference>
<evidence type="ECO:0000259" key="8">
    <source>
        <dbReference type="SMART" id="SM00487"/>
    </source>
</evidence>
<protein>
    <recommendedName>
        <fullName evidence="1">RNA helicase</fullName>
        <ecNumber evidence="1">3.6.4.13</ecNumber>
    </recommendedName>
</protein>
<dbReference type="InterPro" id="IPR001650">
    <property type="entry name" value="Helicase_C-like"/>
</dbReference>
<evidence type="ECO:0000256" key="7">
    <source>
        <dbReference type="SAM" id="MobiDB-lite"/>
    </source>
</evidence>
<dbReference type="RefSeq" id="XP_060123651.1">
    <property type="nucleotide sequence ID" value="XM_060267668.1"/>
</dbReference>
<keyword evidence="5 6" id="KW-0067">ATP-binding</keyword>
<feature type="compositionally biased region" description="Basic and acidic residues" evidence="7">
    <location>
        <begin position="25"/>
        <end position="49"/>
    </location>
</feature>
<evidence type="ECO:0000256" key="3">
    <source>
        <dbReference type="ARBA" id="ARBA00022801"/>
    </source>
</evidence>
<gene>
    <name evidence="10" type="primary">PRP28</name>
    <name evidence="10" type="ORF">MJAP1_003743</name>
</gene>
<evidence type="ECO:0000313" key="10">
    <source>
        <dbReference type="EMBL" id="WFD40754.1"/>
    </source>
</evidence>
<sequence length="631" mass="70031">MPLSVQELLAKKAAADGASRPRFVSKKEREAQREQEKEAEAAAELERLQRTKRARHEWEAQAARVAEQPAAPEKPKEEAKHESPAPEARGDTPDAPDTESSAIKQRYLGVRPDRKTGRKKRSNDPSKRFNFEWDQEEDTSDLQQLAYVPAQTGLLAGRAGLDGSERAGSSRRTALKSTLDEKHWTEKPLSEMKARDWRIFREDYGIVAKGGHIPHPLRSWRESAISPAVLEAIEEIGYKEPSPIQRQAIPIGLENRDLIGIAETGSGKTASFVIPMLSYVARLPRLTEENAHLGPYALIMSPTRELAQQIEAEARKLVSRLGFNVVSVVGGRDITEQAFYLQRGAEIVIATPGRLKDLIEQRIVMLGQCTYLVMDEADRMVDMNYEAELDYILGSLPSGSMKPDGEAAEQPLAHLPDANQYRVTMLYSATMPPYVEKIARTYLRRPATVIIGNAGQAVGTVEQQVEFVEGEEKRKKRLLAVLDSGLAPPMIVFVNQKTTADMIGRDLRRAGWHVAVLHSGLSQSQREAAIGSLRDGRNEVLCCTDIGARGIDLPDVSLVVNYQFPTNFSSYIHRIGRTGRAGKQGRAVSFLDEDDAEHFFELKQEISKSPVSQLPAELARHPAAQTKPSAK</sequence>
<dbReference type="PANTHER" id="PTHR47958">
    <property type="entry name" value="ATP-DEPENDENT RNA HELICASE DBP3"/>
    <property type="match status" value="1"/>
</dbReference>
<feature type="domain" description="Helicase C-terminal" evidence="9">
    <location>
        <begin position="501"/>
        <end position="582"/>
    </location>
</feature>
<evidence type="ECO:0000256" key="6">
    <source>
        <dbReference type="RuleBase" id="RU000492"/>
    </source>
</evidence>
<feature type="compositionally biased region" description="Basic and acidic residues" evidence="7">
    <location>
        <begin position="122"/>
        <end position="131"/>
    </location>
</feature>